<dbReference type="EMBL" id="MN052922">
    <property type="protein sequence ID" value="QDP17901.1"/>
    <property type="molecule type" value="Genomic_DNA"/>
</dbReference>
<accession>A0A516IME3</accession>
<keyword evidence="2" id="KW-0496">Mitochondrion</keyword>
<evidence type="ECO:0000256" key="1">
    <source>
        <dbReference type="SAM" id="Phobius"/>
    </source>
</evidence>
<organism evidence="2">
    <name type="scientific">Parachtes limbarae</name>
    <dbReference type="NCBI Taxonomy" id="1110490"/>
    <lineage>
        <taxon>Eukaryota</taxon>
        <taxon>Metazoa</taxon>
        <taxon>Ecdysozoa</taxon>
        <taxon>Arthropoda</taxon>
        <taxon>Chelicerata</taxon>
        <taxon>Arachnida</taxon>
        <taxon>Araneae</taxon>
        <taxon>Araneomorphae</taxon>
        <taxon>Haplogynae</taxon>
        <taxon>Dysderoidea</taxon>
        <taxon>Dysderidae</taxon>
        <taxon>Parachtes</taxon>
    </lineage>
</organism>
<reference evidence="2" key="1">
    <citation type="journal article" date="2019" name="BMC Genomics">
        <title>Arm-less mitochondrial tRNAs conserved for over 30 millions of years in spiders.</title>
        <authorList>
            <person name="Pons J."/>
            <person name="Bover P."/>
            <person name="Bidegaray-Batista L."/>
            <person name="Arnedo M."/>
        </authorList>
    </citation>
    <scope>NUCLEOTIDE SEQUENCE</scope>
    <source>
        <strain evidence="2">K475</strain>
    </source>
</reference>
<keyword evidence="1" id="KW-0472">Membrane</keyword>
<proteinExistence type="predicted"/>
<feature type="transmembrane region" description="Helical" evidence="1">
    <location>
        <begin position="39"/>
        <end position="64"/>
    </location>
</feature>
<gene>
    <name evidence="2" type="primary">nad6</name>
</gene>
<feature type="transmembrane region" description="Helical" evidence="1">
    <location>
        <begin position="113"/>
        <end position="141"/>
    </location>
</feature>
<feature type="transmembrane region" description="Helical" evidence="1">
    <location>
        <begin position="12"/>
        <end position="33"/>
    </location>
</feature>
<keyword evidence="1" id="KW-0812">Transmembrane</keyword>
<name>A0A516IME3_9ARAC</name>
<evidence type="ECO:0000313" key="2">
    <source>
        <dbReference type="EMBL" id="QDP17901.1"/>
    </source>
</evidence>
<keyword evidence="1" id="KW-1133">Transmembrane helix</keyword>
<dbReference type="AlphaFoldDB" id="A0A516IME3"/>
<sequence length="144" mass="16501">MIMVVLGMLFMLSNHAMMSIMCIIGIVLFYFYMSFVMCGGVWFGLVMVLVMLSGVLVIFTYMASLVPNDKFELMQVGYGFIFILCLMVGFDLMMLYGYDVSFLCLKLWDVDFMIYLMFGLSFLLLIMLFIIDIVGSFMGALRVE</sequence>
<feature type="transmembrane region" description="Helical" evidence="1">
    <location>
        <begin position="76"/>
        <end position="98"/>
    </location>
</feature>
<geneLocation type="mitochondrion" evidence="2"/>
<protein>
    <submittedName>
        <fullName evidence="2">NADH dehydrogenase subunit 6</fullName>
    </submittedName>
</protein>